<dbReference type="GO" id="GO:0006171">
    <property type="term" value="P:cAMP biosynthetic process"/>
    <property type="evidence" value="ECO:0007669"/>
    <property type="project" value="TreeGrafter"/>
</dbReference>
<dbReference type="PROSITE" id="PS50125">
    <property type="entry name" value="GUANYLATE_CYCLASE_2"/>
    <property type="match status" value="1"/>
</dbReference>
<gene>
    <name evidence="3" type="primary">gidA</name>
    <name evidence="3" type="ORF">PES01_00080</name>
</gene>
<accession>A0A510XQ62</accession>
<keyword evidence="1" id="KW-1133">Transmembrane helix</keyword>
<evidence type="ECO:0000313" key="4">
    <source>
        <dbReference type="Proteomes" id="UP000321419"/>
    </source>
</evidence>
<dbReference type="AlphaFoldDB" id="A0A510XQ62"/>
<proteinExistence type="predicted"/>
<sequence length="728" mass="80850">MFIGLAITLLIAAIELFSTGALAKLLNRVEGIIYDSRLLLTLPNTPRKIDETVIIIDIDEKTMLEQGRFPWSRAKMAELVTKLTNAGVIVIAFDIFFSEPEINPINQIQSRVPGLLSSYNLALDDIKQQVDADTTFAKALSNNDTVLGFLLNNDTYKQRNPLPDTSIVWPQSEQSNTQVTAFLGATVNIPLLQNSATGNGFINAHSENDGFIRKAALVNKVGDKLYPSLALEAARLYTLANSIETRASTQGSLTFFEGVKFHEHWIQTDEYGQIFIPYKGRAKSFQYYSATDVLTEKVAEQQLEGSVVFIGTSAIGLADLRATPVGLQYPGVEVHANIFEGLLHPEILPSQPNWSLGATLLIITLTGCLLSVLSFRKSARYIVLLSLGVAAFIVFINFYLWSVQKISLPLFTPLLLTALLAAYFVFIGSIAEMKHSRKIKSMFNQYVPPDHIDQLIRQGNQLNQQSVKRNMTVLFADIRGFTPLSEGMTANQLSDYLNQYLSATTEVIFAHNGTIDKYVGDMVMAFWNAPLEDSKHAQHGVEAAMAMVKGLDSINNAFAQQQLPPINIGIGLSTGDMNVGDMGSVYRKAYTVLGDAVNLGSRVESLTKFYGVAILVTEDTMLACPHITFRLIDKVQVVGKEKATELYEPINFTAELNESHLLEIKKSFTAMQHYNNKNWQQALALFEELSDTALLSDHIYHIFINRIKKTDLQTLAQDWNGAFIHKTK</sequence>
<dbReference type="InterPro" id="IPR050697">
    <property type="entry name" value="Adenylyl/Guanylyl_Cyclase_3/4"/>
</dbReference>
<dbReference type="CDD" id="cd07302">
    <property type="entry name" value="CHD"/>
    <property type="match status" value="1"/>
</dbReference>
<feature type="transmembrane region" description="Helical" evidence="1">
    <location>
        <begin position="354"/>
        <end position="375"/>
    </location>
</feature>
<organism evidence="3 4">
    <name type="scientific">Pseudoalteromonas espejiana</name>
    <dbReference type="NCBI Taxonomy" id="28107"/>
    <lineage>
        <taxon>Bacteria</taxon>
        <taxon>Pseudomonadati</taxon>
        <taxon>Pseudomonadota</taxon>
        <taxon>Gammaproteobacteria</taxon>
        <taxon>Alteromonadales</taxon>
        <taxon>Pseudoalteromonadaceae</taxon>
        <taxon>Pseudoalteromonas</taxon>
    </lineage>
</organism>
<protein>
    <submittedName>
        <fullName evidence="3">Adenylate/guanylate cyclase domain-containing protein</fullName>
    </submittedName>
</protein>
<dbReference type="PANTHER" id="PTHR43081:SF1">
    <property type="entry name" value="ADENYLATE CYCLASE, TERMINAL-DIFFERENTIATION SPECIFIC"/>
    <property type="match status" value="1"/>
</dbReference>
<dbReference type="Pfam" id="PF00211">
    <property type="entry name" value="Guanylate_cyc"/>
    <property type="match status" value="1"/>
</dbReference>
<keyword evidence="1" id="KW-0812">Transmembrane</keyword>
<keyword evidence="1" id="KW-0472">Membrane</keyword>
<dbReference type="SMART" id="SM00044">
    <property type="entry name" value="CYCc"/>
    <property type="match status" value="1"/>
</dbReference>
<feature type="transmembrane region" description="Helical" evidence="1">
    <location>
        <begin position="382"/>
        <end position="402"/>
    </location>
</feature>
<evidence type="ECO:0000259" key="2">
    <source>
        <dbReference type="PROSITE" id="PS50125"/>
    </source>
</evidence>
<dbReference type="GO" id="GO:0004016">
    <property type="term" value="F:adenylate cyclase activity"/>
    <property type="evidence" value="ECO:0007669"/>
    <property type="project" value="UniProtKB-ARBA"/>
</dbReference>
<dbReference type="EMBL" id="BJUM01000001">
    <property type="protein sequence ID" value="GEK53163.1"/>
    <property type="molecule type" value="Genomic_DNA"/>
</dbReference>
<dbReference type="GO" id="GO:0035556">
    <property type="term" value="P:intracellular signal transduction"/>
    <property type="evidence" value="ECO:0007669"/>
    <property type="project" value="InterPro"/>
</dbReference>
<evidence type="ECO:0000313" key="3">
    <source>
        <dbReference type="EMBL" id="GEK53163.1"/>
    </source>
</evidence>
<comment type="caution">
    <text evidence="3">The sequence shown here is derived from an EMBL/GenBank/DDBJ whole genome shotgun (WGS) entry which is preliminary data.</text>
</comment>
<dbReference type="PANTHER" id="PTHR43081">
    <property type="entry name" value="ADENYLATE CYCLASE, TERMINAL-DIFFERENTIATION SPECIFIC-RELATED"/>
    <property type="match status" value="1"/>
</dbReference>
<dbReference type="SUPFAM" id="SSF55073">
    <property type="entry name" value="Nucleotide cyclase"/>
    <property type="match status" value="1"/>
</dbReference>
<dbReference type="SMART" id="SM01080">
    <property type="entry name" value="CHASE2"/>
    <property type="match status" value="1"/>
</dbReference>
<keyword evidence="4" id="KW-1185">Reference proteome</keyword>
<dbReference type="InterPro" id="IPR029787">
    <property type="entry name" value="Nucleotide_cyclase"/>
</dbReference>
<dbReference type="InterPro" id="IPR001054">
    <property type="entry name" value="A/G_cyclase"/>
</dbReference>
<dbReference type="Proteomes" id="UP000321419">
    <property type="component" value="Unassembled WGS sequence"/>
</dbReference>
<dbReference type="InterPro" id="IPR007890">
    <property type="entry name" value="CHASE2"/>
</dbReference>
<dbReference type="Pfam" id="PF05226">
    <property type="entry name" value="CHASE2"/>
    <property type="match status" value="1"/>
</dbReference>
<evidence type="ECO:0000256" key="1">
    <source>
        <dbReference type="SAM" id="Phobius"/>
    </source>
</evidence>
<name>A0A510XQ62_9GAMM</name>
<feature type="domain" description="Guanylate cyclase" evidence="2">
    <location>
        <begin position="472"/>
        <end position="604"/>
    </location>
</feature>
<dbReference type="Gene3D" id="3.30.70.1230">
    <property type="entry name" value="Nucleotide cyclase"/>
    <property type="match status" value="1"/>
</dbReference>
<reference evidence="3 4" key="1">
    <citation type="submission" date="2019-07" db="EMBL/GenBank/DDBJ databases">
        <title>Whole genome shotgun sequence of Pseudoalteromonas espejiana NBRC 102222.</title>
        <authorList>
            <person name="Hosoyama A."/>
            <person name="Uohara A."/>
            <person name="Ohji S."/>
            <person name="Ichikawa N."/>
        </authorList>
    </citation>
    <scope>NUCLEOTIDE SEQUENCE [LARGE SCALE GENOMIC DNA]</scope>
    <source>
        <strain evidence="3 4">NBRC 102222</strain>
    </source>
</reference>
<feature type="transmembrane region" description="Helical" evidence="1">
    <location>
        <begin position="408"/>
        <end position="431"/>
    </location>
</feature>